<protein>
    <submittedName>
        <fullName evidence="3">CHAT domain-containing protein</fullName>
    </submittedName>
</protein>
<name>A0A4R3PYI5_RHISU</name>
<feature type="region of interest" description="Disordered" evidence="1">
    <location>
        <begin position="94"/>
        <end position="123"/>
    </location>
</feature>
<evidence type="ECO:0000256" key="1">
    <source>
        <dbReference type="SAM" id="MobiDB-lite"/>
    </source>
</evidence>
<gene>
    <name evidence="3" type="ORF">EV132_111186</name>
</gene>
<feature type="compositionally biased region" description="Basic and acidic residues" evidence="1">
    <location>
        <begin position="29"/>
        <end position="44"/>
    </location>
</feature>
<proteinExistence type="predicted"/>
<organism evidence="3 4">
    <name type="scientific">Rhizobium sullae</name>
    <name type="common">Rhizobium hedysari</name>
    <dbReference type="NCBI Taxonomy" id="50338"/>
    <lineage>
        <taxon>Bacteria</taxon>
        <taxon>Pseudomonadati</taxon>
        <taxon>Pseudomonadota</taxon>
        <taxon>Alphaproteobacteria</taxon>
        <taxon>Hyphomicrobiales</taxon>
        <taxon>Rhizobiaceae</taxon>
        <taxon>Rhizobium/Agrobacterium group</taxon>
        <taxon>Rhizobium</taxon>
    </lineage>
</organism>
<evidence type="ECO:0000313" key="3">
    <source>
        <dbReference type="EMBL" id="TCU13753.1"/>
    </source>
</evidence>
<reference evidence="3 4" key="1">
    <citation type="submission" date="2019-03" db="EMBL/GenBank/DDBJ databases">
        <title>Genomic Encyclopedia of Type Strains, Phase IV (KMG-V): Genome sequencing to study the core and pangenomes of soil and plant-associated prokaryotes.</title>
        <authorList>
            <person name="Whitman W."/>
        </authorList>
    </citation>
    <scope>NUCLEOTIDE SEQUENCE [LARGE SCALE GENOMIC DNA]</scope>
    <source>
        <strain evidence="3 4">Hc14</strain>
    </source>
</reference>
<feature type="compositionally biased region" description="Polar residues" evidence="1">
    <location>
        <begin position="48"/>
        <end position="59"/>
    </location>
</feature>
<evidence type="ECO:0000259" key="2">
    <source>
        <dbReference type="Pfam" id="PF12770"/>
    </source>
</evidence>
<dbReference type="Proteomes" id="UP000294576">
    <property type="component" value="Unassembled WGS sequence"/>
</dbReference>
<dbReference type="RefSeq" id="WP_132565358.1">
    <property type="nucleotide sequence ID" value="NZ_SMBH01000011.1"/>
</dbReference>
<accession>A0A4R3PYI5</accession>
<comment type="caution">
    <text evidence="3">The sequence shown here is derived from an EMBL/GenBank/DDBJ whole genome shotgun (WGS) entry which is preliminary data.</text>
</comment>
<dbReference type="EMBL" id="SMBH01000011">
    <property type="protein sequence ID" value="TCU13753.1"/>
    <property type="molecule type" value="Genomic_DNA"/>
</dbReference>
<feature type="compositionally biased region" description="Basic and acidic residues" evidence="1">
    <location>
        <begin position="102"/>
        <end position="122"/>
    </location>
</feature>
<feature type="region of interest" description="Disordered" evidence="1">
    <location>
        <begin position="29"/>
        <end position="73"/>
    </location>
</feature>
<dbReference type="Pfam" id="PF12770">
    <property type="entry name" value="CHAT"/>
    <property type="match status" value="1"/>
</dbReference>
<feature type="domain" description="CHAT" evidence="2">
    <location>
        <begin position="104"/>
        <end position="320"/>
    </location>
</feature>
<sequence>MSRTDTLRVEIARLLKTEADLHDAIAKHAGDANKHSADATKKLDAAANTKSPSSRSSYLRQAESSAKKAADSEKKAAAVRKKLSALVSTKVSKQKSLAALEEADRKKISREAAKERKADASHVRQMAAMRRKALNIPPPKPEPLRVLYLTTNPEAFNDGALRTDAEVRNVQKELRGSRYRDRVQVSHLPAATFEDMLQGMNDRRPHVIHFSGHGGGSGILFDNGSVDSPAGIGMQYHKLEKFLSATDEPPRLLVLNACDTLDGAETLLDAVPVVIAMSDSITDLAAVTFATAFYSAIASAQSVGTALKQGKAVLSMLPSAEDHLPDFIARDDVDIENLILVVPD</sequence>
<dbReference type="AlphaFoldDB" id="A0A4R3PYI5"/>
<dbReference type="InterPro" id="IPR024983">
    <property type="entry name" value="CHAT_dom"/>
</dbReference>
<evidence type="ECO:0000313" key="4">
    <source>
        <dbReference type="Proteomes" id="UP000294576"/>
    </source>
</evidence>